<sequence>MMKSSKILLWYFSFSVLLVSFSYASDVIEQTGNFIKVILPVTAIGLSLYKNDYEGLFQFTESFLTTITITYGLKYSIKTTRPNGEPHSFPSGHTSIAFSGASFLQKRYGWKYGIPAYAAAAFIGYSRLEANKHYFRDILAGAIIGTASSYLFTDVYSSNKMSFIPVVENKSFIMLFNLRFY</sequence>
<feature type="domain" description="Phosphatidic acid phosphatase type 2/haloperoxidase" evidence="1">
    <location>
        <begin position="54"/>
        <end position="153"/>
    </location>
</feature>
<dbReference type="EMBL" id="CP002683">
    <property type="protein sequence ID" value="AEH44840.1"/>
    <property type="molecule type" value="Genomic_DNA"/>
</dbReference>
<reference evidence="2 3" key="2">
    <citation type="journal article" date="2012" name="Stand. Genomic Sci.">
        <title>Complete genome sequence of the thermophilic sulfate-reducing ocean bacterium Thermodesulfatator indicus type strain (CIR29812(T)).</title>
        <authorList>
            <person name="Anderson I."/>
            <person name="Saunders E."/>
            <person name="Lapidus A."/>
            <person name="Nolan M."/>
            <person name="Lucas S."/>
            <person name="Tice H."/>
            <person name="Del Rio T.G."/>
            <person name="Cheng J.F."/>
            <person name="Han C."/>
            <person name="Tapia R."/>
            <person name="Goodwin L.A."/>
            <person name="Pitluck S."/>
            <person name="Liolios K."/>
            <person name="Mavromatis K."/>
            <person name="Pagani I."/>
            <person name="Ivanova N."/>
            <person name="Mikhailova N."/>
            <person name="Pati A."/>
            <person name="Chen A."/>
            <person name="Palaniappan K."/>
            <person name="Land M."/>
            <person name="Hauser L."/>
            <person name="Jeffries C.D."/>
            <person name="Chang Y.J."/>
            <person name="Brambilla E.M."/>
            <person name="Rohde M."/>
            <person name="Spring S."/>
            <person name="Goker M."/>
            <person name="Detter J.C."/>
            <person name="Woyke T."/>
            <person name="Bristow J."/>
            <person name="Eisen J.A."/>
            <person name="Markowitz V."/>
            <person name="Hugenholtz P."/>
            <person name="Kyrpides N.C."/>
            <person name="Klenk H.P."/>
        </authorList>
    </citation>
    <scope>NUCLEOTIDE SEQUENCE [LARGE SCALE GENOMIC DNA]</scope>
    <source>
        <strain evidence="3">DSM 15286 / JCM 11887 / CIR29812</strain>
    </source>
</reference>
<evidence type="ECO:0000313" key="3">
    <source>
        <dbReference type="Proteomes" id="UP000006793"/>
    </source>
</evidence>
<dbReference type="KEGG" id="tid:Thein_0968"/>
<name>F8ADA1_THEID</name>
<dbReference type="AlphaFoldDB" id="F8ADA1"/>
<dbReference type="Proteomes" id="UP000006793">
    <property type="component" value="Chromosome"/>
</dbReference>
<evidence type="ECO:0000259" key="1">
    <source>
        <dbReference type="SMART" id="SM00014"/>
    </source>
</evidence>
<keyword evidence="3" id="KW-1185">Reference proteome</keyword>
<dbReference type="InterPro" id="IPR036938">
    <property type="entry name" value="PAP2/HPO_sf"/>
</dbReference>
<organism evidence="2 3">
    <name type="scientific">Thermodesulfatator indicus (strain DSM 15286 / JCM 11887 / CIR29812)</name>
    <dbReference type="NCBI Taxonomy" id="667014"/>
    <lineage>
        <taxon>Bacteria</taxon>
        <taxon>Pseudomonadati</taxon>
        <taxon>Thermodesulfobacteriota</taxon>
        <taxon>Thermodesulfobacteria</taxon>
        <taxon>Thermodesulfobacteriales</taxon>
        <taxon>Thermodesulfatatoraceae</taxon>
        <taxon>Thermodesulfatator</taxon>
    </lineage>
</organism>
<dbReference type="Gene3D" id="1.20.144.10">
    <property type="entry name" value="Phosphatidic acid phosphatase type 2/haloperoxidase"/>
    <property type="match status" value="1"/>
</dbReference>
<dbReference type="SUPFAM" id="SSF48317">
    <property type="entry name" value="Acid phosphatase/Vanadium-dependent haloperoxidase"/>
    <property type="match status" value="1"/>
</dbReference>
<dbReference type="InParanoid" id="F8ADA1"/>
<gene>
    <name evidence="2" type="ordered locus">Thein_0968</name>
</gene>
<dbReference type="HOGENOM" id="CLU_106650_2_0_0"/>
<dbReference type="STRING" id="667014.Thein_0968"/>
<dbReference type="OrthoDB" id="9780507at2"/>
<dbReference type="CDD" id="cd03394">
    <property type="entry name" value="PAP2_like_5"/>
    <property type="match status" value="1"/>
</dbReference>
<dbReference type="RefSeq" id="WP_013907582.1">
    <property type="nucleotide sequence ID" value="NC_015681.1"/>
</dbReference>
<protein>
    <submittedName>
        <fullName evidence="2">Phosphoesterase PA-phosphatase related protein</fullName>
    </submittedName>
</protein>
<dbReference type="PaxDb" id="667014-Thein_0968"/>
<dbReference type="SMART" id="SM00014">
    <property type="entry name" value="acidPPc"/>
    <property type="match status" value="1"/>
</dbReference>
<proteinExistence type="predicted"/>
<reference evidence="3" key="1">
    <citation type="submission" date="2011-04" db="EMBL/GenBank/DDBJ databases">
        <title>The complete genome of Thermodesulfatator indicus DSM 15286.</title>
        <authorList>
            <person name="Lucas S."/>
            <person name="Copeland A."/>
            <person name="Lapidus A."/>
            <person name="Bruce D."/>
            <person name="Goodwin L."/>
            <person name="Pitluck S."/>
            <person name="Peters L."/>
            <person name="Kyrpides N."/>
            <person name="Mavromatis K."/>
            <person name="Pagani I."/>
            <person name="Ivanova N."/>
            <person name="Saunders L."/>
            <person name="Detter J.C."/>
            <person name="Tapia R."/>
            <person name="Han C."/>
            <person name="Land M."/>
            <person name="Hauser L."/>
            <person name="Markowitz V."/>
            <person name="Cheng J.-F."/>
            <person name="Hugenholtz P."/>
            <person name="Woyke T."/>
            <person name="Wu D."/>
            <person name="Spring S."/>
            <person name="Schroeder M."/>
            <person name="Brambilla E."/>
            <person name="Klenk H.-P."/>
            <person name="Eisen J.A."/>
        </authorList>
    </citation>
    <scope>NUCLEOTIDE SEQUENCE [LARGE SCALE GENOMIC DNA]</scope>
    <source>
        <strain evidence="3">DSM 15286 / JCM 11887 / CIR29812</strain>
    </source>
</reference>
<dbReference type="InterPro" id="IPR000326">
    <property type="entry name" value="PAP2/HPO"/>
</dbReference>
<evidence type="ECO:0000313" key="2">
    <source>
        <dbReference type="EMBL" id="AEH44840.1"/>
    </source>
</evidence>
<dbReference type="eggNOG" id="COG0671">
    <property type="taxonomic scope" value="Bacteria"/>
</dbReference>
<accession>F8ADA1</accession>
<dbReference type="Pfam" id="PF01569">
    <property type="entry name" value="PAP2"/>
    <property type="match status" value="1"/>
</dbReference>